<feature type="chain" id="PRO_5045160876" description="Major facilitator superfamily (MFS) profile domain-containing protein" evidence="6">
    <location>
        <begin position="17"/>
        <end position="207"/>
    </location>
</feature>
<proteinExistence type="predicted"/>
<keyword evidence="2 5" id="KW-0812">Transmembrane</keyword>
<organism evidence="8 9">
    <name type="scientific">Tegillarca granosa</name>
    <name type="common">Malaysian cockle</name>
    <name type="synonym">Anadara granosa</name>
    <dbReference type="NCBI Taxonomy" id="220873"/>
    <lineage>
        <taxon>Eukaryota</taxon>
        <taxon>Metazoa</taxon>
        <taxon>Spiralia</taxon>
        <taxon>Lophotrochozoa</taxon>
        <taxon>Mollusca</taxon>
        <taxon>Bivalvia</taxon>
        <taxon>Autobranchia</taxon>
        <taxon>Pteriomorphia</taxon>
        <taxon>Arcoida</taxon>
        <taxon>Arcoidea</taxon>
        <taxon>Arcidae</taxon>
        <taxon>Tegillarca</taxon>
    </lineage>
</organism>
<evidence type="ECO:0000259" key="7">
    <source>
        <dbReference type="PROSITE" id="PS50850"/>
    </source>
</evidence>
<name>A0ABQ9F6K4_TEGGR</name>
<evidence type="ECO:0000256" key="3">
    <source>
        <dbReference type="ARBA" id="ARBA00022989"/>
    </source>
</evidence>
<protein>
    <recommendedName>
        <fullName evidence="7">Major facilitator superfamily (MFS) profile domain-containing protein</fullName>
    </recommendedName>
</protein>
<feature type="transmembrane region" description="Helical" evidence="5">
    <location>
        <begin position="110"/>
        <end position="129"/>
    </location>
</feature>
<evidence type="ECO:0000256" key="5">
    <source>
        <dbReference type="SAM" id="Phobius"/>
    </source>
</evidence>
<dbReference type="EMBL" id="JARBDR010000440">
    <property type="protein sequence ID" value="KAJ8313013.1"/>
    <property type="molecule type" value="Genomic_DNA"/>
</dbReference>
<accession>A0ABQ9F6K4</accession>
<sequence>MLFFLLNLLVFKYTIRKKTIFSNILQSRFNNQTYHNKAIVKAFILTIDDDILKSKIANYIHIFLLFLIRFKYLPAEKCHIVFFQVISLSIGKDSNNNSTKWGLVCDKARITATITLIQMSSHFIIALIVGHISDIFGRRPTIYAAISFLTFINFIAYFSVSWQLFAILRFFIGFPSGNYIAVYSPPLFKFIHVEQKPILHALPSWTI</sequence>
<reference evidence="8 9" key="1">
    <citation type="submission" date="2022-12" db="EMBL/GenBank/DDBJ databases">
        <title>Chromosome-level genome of Tegillarca granosa.</title>
        <authorList>
            <person name="Kim J."/>
        </authorList>
    </citation>
    <scope>NUCLEOTIDE SEQUENCE [LARGE SCALE GENOMIC DNA]</scope>
    <source>
        <strain evidence="8">Teg-2019</strain>
        <tissue evidence="8">Adductor muscle</tissue>
    </source>
</reference>
<keyword evidence="4 5" id="KW-0472">Membrane</keyword>
<keyword evidence="6" id="KW-0732">Signal</keyword>
<keyword evidence="9" id="KW-1185">Reference proteome</keyword>
<evidence type="ECO:0000313" key="8">
    <source>
        <dbReference type="EMBL" id="KAJ8313013.1"/>
    </source>
</evidence>
<comment type="subcellular location">
    <subcellularLocation>
        <location evidence="1">Membrane</location>
        <topology evidence="1">Multi-pass membrane protein</topology>
    </subcellularLocation>
</comment>
<feature type="signal peptide" evidence="6">
    <location>
        <begin position="1"/>
        <end position="16"/>
    </location>
</feature>
<feature type="transmembrane region" description="Helical" evidence="5">
    <location>
        <begin position="141"/>
        <end position="160"/>
    </location>
</feature>
<evidence type="ECO:0000256" key="6">
    <source>
        <dbReference type="SAM" id="SignalP"/>
    </source>
</evidence>
<evidence type="ECO:0000256" key="1">
    <source>
        <dbReference type="ARBA" id="ARBA00004141"/>
    </source>
</evidence>
<dbReference type="Gene3D" id="1.20.1250.20">
    <property type="entry name" value="MFS general substrate transporter like domains"/>
    <property type="match status" value="1"/>
</dbReference>
<evidence type="ECO:0000313" key="9">
    <source>
        <dbReference type="Proteomes" id="UP001217089"/>
    </source>
</evidence>
<dbReference type="Proteomes" id="UP001217089">
    <property type="component" value="Unassembled WGS sequence"/>
</dbReference>
<keyword evidence="3 5" id="KW-1133">Transmembrane helix</keyword>
<dbReference type="Pfam" id="PF00083">
    <property type="entry name" value="Sugar_tr"/>
    <property type="match status" value="1"/>
</dbReference>
<comment type="caution">
    <text evidence="8">The sequence shown here is derived from an EMBL/GenBank/DDBJ whole genome shotgun (WGS) entry which is preliminary data.</text>
</comment>
<dbReference type="PROSITE" id="PS50850">
    <property type="entry name" value="MFS"/>
    <property type="match status" value="1"/>
</dbReference>
<dbReference type="SUPFAM" id="SSF103473">
    <property type="entry name" value="MFS general substrate transporter"/>
    <property type="match status" value="1"/>
</dbReference>
<gene>
    <name evidence="8" type="ORF">KUTeg_010386</name>
</gene>
<dbReference type="InterPro" id="IPR036259">
    <property type="entry name" value="MFS_trans_sf"/>
</dbReference>
<dbReference type="InterPro" id="IPR020846">
    <property type="entry name" value="MFS_dom"/>
</dbReference>
<dbReference type="InterPro" id="IPR005828">
    <property type="entry name" value="MFS_sugar_transport-like"/>
</dbReference>
<evidence type="ECO:0000256" key="2">
    <source>
        <dbReference type="ARBA" id="ARBA00022692"/>
    </source>
</evidence>
<evidence type="ECO:0000256" key="4">
    <source>
        <dbReference type="ARBA" id="ARBA00023136"/>
    </source>
</evidence>
<feature type="domain" description="Major facilitator superfamily (MFS) profile" evidence="7">
    <location>
        <begin position="50"/>
        <end position="207"/>
    </location>
</feature>